<feature type="signal peptide" evidence="3">
    <location>
        <begin position="1"/>
        <end position="28"/>
    </location>
</feature>
<feature type="transmembrane region" description="Helical" evidence="2">
    <location>
        <begin position="681"/>
        <end position="702"/>
    </location>
</feature>
<dbReference type="NCBIfam" id="TIGR04346">
    <property type="entry name" value="DotA_TraY"/>
    <property type="match status" value="1"/>
</dbReference>
<dbReference type="AlphaFoldDB" id="A0AB72UJJ9"/>
<evidence type="ECO:0000313" key="4">
    <source>
        <dbReference type="EMBL" id="AJD54370.1"/>
    </source>
</evidence>
<keyword evidence="2" id="KW-0812">Transmembrane</keyword>
<gene>
    <name evidence="4" type="ORF">TH3_21488</name>
</gene>
<feature type="compositionally biased region" description="Basic and acidic residues" evidence="1">
    <location>
        <begin position="871"/>
        <end position="884"/>
    </location>
</feature>
<sequence length="884" mass="94512">MSVRSKSVFITLASLLFMFFFALSPTYAALGDDPPTSTGTDMADEAANDMQDVADEVLENGSSETARYLHMLFGSLVDYGGEGSDDAQTLLGVYIKYMNYAVAGLGSVLLGYFVLVGMIQTSSDGEILGKKWSSTWVPVRISVAMVGLVPLPSGYLVAQVLLMKVALVTIGVTDWIQAKTIEEFIDGGVSISAAAPPNASVPVAGLTKMMLCQRTLAYSERQLWLIERGSSPAPAAIVIKETSTEKETVDGDSYSVTRIGADRIQNGKNKEPGVCGSIEFSQRIDRKEEVADFGFSTLETVSQPIYDAHLEAIRKMLRVGGEIDVLVDQIAALSFPNKTRDYKPTREEINAVHLAYKKAIAVYETTVVSKSQEAISKLRSSSEKASKLKEALIKAGWLHAGSYYLTISSLNREIFEASSYTPIFQEPRAPRPADNGPAVNNIAYNSAMNVFDGLAAYVDGDPEFTPIYDFDRSYSDTLRDQRKTGDVLSDIMGDAIAWINSAFGGIASMFEFGKGFQERYSNGDAKYFADTLGELVHYGHFWLNVMLGIVGFYVVVSLAATFANFTPQAALMKTLGKFIGKAGGGGGSPIGAFGIGIGMIVGFILSLSFAGAAFLALVLPAMPFLIWSTAVVGWFILITEAVIGASFWAVAHLMPNGEGLSGESGKKGWEILLNIAARPPLMLGGLYGGMGIFAMASTYYLLAWDWAVNDILLGHSAGLLTRILFAIMFVGLLAVIAERSFRFMTWLPDKVLRWMGVAVETIGDEDEDRRQRAVIMAGTHSSGQAVNRGSMAALGMGMKANNQLKDGGGEGAENGGAASKDVSATQTVGNHEKGGGQDMAMKAANASSEASDEGKRSSSGTEGASNNGVEIKQDGGGGERDRKA</sequence>
<name>A0AB72UJJ9_9PROT</name>
<feature type="transmembrane region" description="Helical" evidence="2">
    <location>
        <begin position="586"/>
        <end position="619"/>
    </location>
</feature>
<dbReference type="EMBL" id="CP004389">
    <property type="protein sequence ID" value="AJD54370.1"/>
    <property type="molecule type" value="Genomic_DNA"/>
</dbReference>
<organism evidence="4 5">
    <name type="scientific">Thalassospira xiamenensis M-5 = DSM 17429</name>
    <dbReference type="NCBI Taxonomy" id="1123366"/>
    <lineage>
        <taxon>Bacteria</taxon>
        <taxon>Pseudomonadati</taxon>
        <taxon>Pseudomonadota</taxon>
        <taxon>Alphaproteobacteria</taxon>
        <taxon>Rhodospirillales</taxon>
        <taxon>Thalassospiraceae</taxon>
        <taxon>Thalassospira</taxon>
    </lineage>
</organism>
<dbReference type="KEGG" id="txi:TH3_21488"/>
<feature type="transmembrane region" description="Helical" evidence="2">
    <location>
        <begin position="625"/>
        <end position="651"/>
    </location>
</feature>
<feature type="transmembrane region" description="Helical" evidence="2">
    <location>
        <begin position="714"/>
        <end position="737"/>
    </location>
</feature>
<evidence type="ECO:0000256" key="1">
    <source>
        <dbReference type="SAM" id="MobiDB-lite"/>
    </source>
</evidence>
<keyword evidence="3" id="KW-0732">Signal</keyword>
<feature type="transmembrane region" description="Helical" evidence="2">
    <location>
        <begin position="137"/>
        <end position="158"/>
    </location>
</feature>
<dbReference type="InterPro" id="IPR027628">
    <property type="entry name" value="DotA_TraY"/>
</dbReference>
<feature type="transmembrane region" description="Helical" evidence="2">
    <location>
        <begin position="541"/>
        <end position="565"/>
    </location>
</feature>
<keyword evidence="2" id="KW-0472">Membrane</keyword>
<feature type="region of interest" description="Disordered" evidence="1">
    <location>
        <begin position="802"/>
        <end position="884"/>
    </location>
</feature>
<protein>
    <recommendedName>
        <fullName evidence="6">DotA/TraY family protein</fullName>
    </recommendedName>
</protein>
<feature type="transmembrane region" description="Helical" evidence="2">
    <location>
        <begin position="97"/>
        <end position="116"/>
    </location>
</feature>
<keyword evidence="2" id="KW-1133">Transmembrane helix</keyword>
<evidence type="ECO:0000256" key="3">
    <source>
        <dbReference type="SAM" id="SignalP"/>
    </source>
</evidence>
<accession>A0AB72UJJ9</accession>
<proteinExistence type="predicted"/>
<feature type="chain" id="PRO_5044506234" description="DotA/TraY family protein" evidence="3">
    <location>
        <begin position="29"/>
        <end position="884"/>
    </location>
</feature>
<keyword evidence="4" id="KW-0614">Plasmid</keyword>
<evidence type="ECO:0008006" key="6">
    <source>
        <dbReference type="Google" id="ProtNLM"/>
    </source>
</evidence>
<feature type="compositionally biased region" description="Polar residues" evidence="1">
    <location>
        <begin position="857"/>
        <end position="868"/>
    </location>
</feature>
<evidence type="ECO:0000313" key="5">
    <source>
        <dbReference type="Proteomes" id="UP000007127"/>
    </source>
</evidence>
<evidence type="ECO:0000256" key="2">
    <source>
        <dbReference type="SAM" id="Phobius"/>
    </source>
</evidence>
<reference evidence="4 5" key="1">
    <citation type="journal article" date="2012" name="J. Bacteriol.">
        <title>Genome sequence of Thalassospira xiamenensis type strain M-5.</title>
        <authorList>
            <person name="Lai Q."/>
            <person name="Shao Z."/>
        </authorList>
    </citation>
    <scope>NUCLEOTIDE SEQUENCE [LARGE SCALE GENOMIC DNA]</scope>
    <source>
        <strain evidence="4 5">M-5</strain>
    </source>
</reference>
<geneLocation type="plasmid" evidence="5"/>
<dbReference type="Proteomes" id="UP000007127">
    <property type="component" value="Plasmid"/>
</dbReference>